<gene>
    <name evidence="2" type="ORF">Adu01nite_94220</name>
</gene>
<sequence length="561" mass="62325">MGKAAAGAAEVFRNAFKDLYAQAGRPKQIGLIALVRQKRPDLTLKAQTLNGWVTGHSLPSQWVITEILITHLQSVAEAIGSCRPEGQPNWKAMYDGAQEELRLTRQLRPDARKRGASVLVLDNETHPAAALLDDGRQPALGPLGRSHLNEMLSAAGFGEAVDRWTIPRLQTLSVRSLSADPALIELLRSSVDDFIITLKTASFVQELIPQAVTTKLMREALRLPGVLPDEAVLALRTLNDHLEWIALHTPGSTLGLRRRLARFVLKLYVGVDPGMDLDYKPLRCWARDIDALAEVNDAIEDVRDQADGRAVLIVSLHGSVAGDWPESVLAWFVFDGSADTPRVLRCEPTRSAMEAAIHDHLDWADMLADGAGVRLSRVEVAIPTGLLLRWRPEEAAVSGRMIVAYDVVTRWGDRMKTNTRNARNRLRSLRTSEPLSWVDWLSRQRTTDLKEVRRMTVAGRLNRAVALDFHPTGGEELLRTLLNDSPILLWPDADMVVSDAACRIVEACWPEVPLWLADAYRARLAGDYSDLAGWRAVWDDDTWLDLCRRFAGNSEDPTAEG</sequence>
<protein>
    <recommendedName>
        <fullName evidence="1">vWA-MoxR associated protein middle region 2 domain-containing protein</fullName>
    </recommendedName>
</protein>
<comment type="caution">
    <text evidence="2">The sequence shown here is derived from an EMBL/GenBank/DDBJ whole genome shotgun (WGS) entry which is preliminary data.</text>
</comment>
<evidence type="ECO:0000313" key="2">
    <source>
        <dbReference type="EMBL" id="GIE08072.1"/>
    </source>
</evidence>
<dbReference type="Pfam" id="PF19965">
    <property type="entry name" value="VMAP-M2"/>
    <property type="match status" value="1"/>
</dbReference>
<evidence type="ECO:0000259" key="1">
    <source>
        <dbReference type="Pfam" id="PF19965"/>
    </source>
</evidence>
<evidence type="ECO:0000313" key="3">
    <source>
        <dbReference type="Proteomes" id="UP000637628"/>
    </source>
</evidence>
<dbReference type="EMBL" id="BOML01000100">
    <property type="protein sequence ID" value="GIE08072.1"/>
    <property type="molecule type" value="Genomic_DNA"/>
</dbReference>
<organism evidence="2 3">
    <name type="scientific">Paractinoplanes durhamensis</name>
    <dbReference type="NCBI Taxonomy" id="113563"/>
    <lineage>
        <taxon>Bacteria</taxon>
        <taxon>Bacillati</taxon>
        <taxon>Actinomycetota</taxon>
        <taxon>Actinomycetes</taxon>
        <taxon>Micromonosporales</taxon>
        <taxon>Micromonosporaceae</taxon>
        <taxon>Paractinoplanes</taxon>
    </lineage>
</organism>
<keyword evidence="3" id="KW-1185">Reference proteome</keyword>
<dbReference type="RefSeq" id="WP_203735906.1">
    <property type="nucleotide sequence ID" value="NZ_BAAATX010000069.1"/>
</dbReference>
<accession>A0ABQ3ZE09</accession>
<name>A0ABQ3ZE09_9ACTN</name>
<feature type="domain" description="vWA-MoxR associated protein middle region 2" evidence="1">
    <location>
        <begin position="136"/>
        <end position="299"/>
    </location>
</feature>
<reference evidence="2 3" key="1">
    <citation type="submission" date="2021-01" db="EMBL/GenBank/DDBJ databases">
        <title>Whole genome shotgun sequence of Actinoplanes durhamensis NBRC 14914.</title>
        <authorList>
            <person name="Komaki H."/>
            <person name="Tamura T."/>
        </authorList>
    </citation>
    <scope>NUCLEOTIDE SEQUENCE [LARGE SCALE GENOMIC DNA]</scope>
    <source>
        <strain evidence="2 3">NBRC 14914</strain>
    </source>
</reference>
<proteinExistence type="predicted"/>
<dbReference type="InterPro" id="IPR045446">
    <property type="entry name" value="VMAP-M2"/>
</dbReference>
<dbReference type="Proteomes" id="UP000637628">
    <property type="component" value="Unassembled WGS sequence"/>
</dbReference>